<dbReference type="EMBL" id="JDRS01000003">
    <property type="protein sequence ID" value="KDS93956.1"/>
    <property type="molecule type" value="Genomic_DNA"/>
</dbReference>
<keyword evidence="2" id="KW-1185">Reference proteome</keyword>
<protein>
    <submittedName>
        <fullName evidence="1">Uncharacterized protein</fullName>
    </submittedName>
</protein>
<evidence type="ECO:0000313" key="1">
    <source>
        <dbReference type="EMBL" id="KDS93956.1"/>
    </source>
</evidence>
<name>A0ABR4SQ98_9MICO</name>
<proteinExistence type="predicted"/>
<accession>A0ABR4SQ98</accession>
<gene>
    <name evidence="1" type="ORF">DHOM_03700</name>
</gene>
<evidence type="ECO:0000313" key="2">
    <source>
        <dbReference type="Proteomes" id="UP000030182"/>
    </source>
</evidence>
<reference evidence="1 2" key="1">
    <citation type="submission" date="2014-01" db="EMBL/GenBank/DDBJ databases">
        <title>Draft genome sequence of the multidrug-resistant clinical isolate Dermabacter hominis 1368.</title>
        <authorList>
            <person name="Albersmeier A."/>
            <person name="Bomholt C."/>
            <person name="Glaub A."/>
            <person name="Ruckert C."/>
            <person name="Soriano F."/>
            <person name="Fernandez-Natal I."/>
            <person name="Tauch A."/>
        </authorList>
    </citation>
    <scope>NUCLEOTIDE SEQUENCE [LARGE SCALE GENOMIC DNA]</scope>
    <source>
        <strain evidence="1 2">1368</strain>
    </source>
</reference>
<sequence length="34" mass="4359">MEEETITRLEEEKDVEKGLKERREVWRERRERRG</sequence>
<dbReference type="Proteomes" id="UP000030182">
    <property type="component" value="Unassembled WGS sequence"/>
</dbReference>
<organism evidence="1 2">
    <name type="scientific">Dermabacter hominis 1368</name>
    <dbReference type="NCBI Taxonomy" id="1450519"/>
    <lineage>
        <taxon>Bacteria</taxon>
        <taxon>Bacillati</taxon>
        <taxon>Actinomycetota</taxon>
        <taxon>Actinomycetes</taxon>
        <taxon>Micrococcales</taxon>
        <taxon>Dermabacteraceae</taxon>
        <taxon>Dermabacter</taxon>
    </lineage>
</organism>
<comment type="caution">
    <text evidence="1">The sequence shown here is derived from an EMBL/GenBank/DDBJ whole genome shotgun (WGS) entry which is preliminary data.</text>
</comment>